<dbReference type="InterPro" id="IPR008979">
    <property type="entry name" value="Galactose-bd-like_sf"/>
</dbReference>
<dbReference type="GO" id="GO:0016020">
    <property type="term" value="C:membrane"/>
    <property type="evidence" value="ECO:0007669"/>
    <property type="project" value="TreeGrafter"/>
</dbReference>
<organism evidence="12 13">
    <name type="scientific">Adhaeribacter arboris</name>
    <dbReference type="NCBI Taxonomy" id="2072846"/>
    <lineage>
        <taxon>Bacteria</taxon>
        <taxon>Pseudomonadati</taxon>
        <taxon>Bacteroidota</taxon>
        <taxon>Cytophagia</taxon>
        <taxon>Cytophagales</taxon>
        <taxon>Hymenobacteraceae</taxon>
        <taxon>Adhaeribacter</taxon>
    </lineage>
</organism>
<evidence type="ECO:0000256" key="4">
    <source>
        <dbReference type="ARBA" id="ARBA00022729"/>
    </source>
</evidence>
<dbReference type="PANTHER" id="PTHR13460">
    <property type="match status" value="1"/>
</dbReference>
<feature type="domain" description="Malectin" evidence="10">
    <location>
        <begin position="856"/>
        <end position="993"/>
    </location>
</feature>
<dbReference type="EMBL" id="PYFT01000001">
    <property type="protein sequence ID" value="PSR54838.1"/>
    <property type="molecule type" value="Genomic_DNA"/>
</dbReference>
<evidence type="ECO:0000259" key="11">
    <source>
        <dbReference type="Pfam" id="PF18962"/>
    </source>
</evidence>
<dbReference type="InterPro" id="IPR021720">
    <property type="entry name" value="Malectin_dom"/>
</dbReference>
<evidence type="ECO:0000256" key="2">
    <source>
        <dbReference type="ARBA" id="ARBA00009141"/>
    </source>
</evidence>
<name>A0A2T2YH97_9BACT</name>
<sequence length="1100" mass="117372">MPKTLPFFVTLSLFQTKGITRIKNLNFSAFCLKMIRRSLLIALGCLLPFSNLNAQDILLGLTAGDGPTGGGTAFSINTTGENFKVHRNFVKTGHSPHGDLIKGAEGNLYGMTPEGGISDNGIIFKMTTSGVITVLHYLLPEDGVHPQGSLVVGNDGNFYGMTKNGGINNSGTIFKITPTGKLTVLRHLEFATDGAYPRGSLTKGRDGNFYGMTYSGGIYLQGTIFKITPAGTYTVLHNLENTSTGGYPEGNLIEGEDGTFYGMTSYGNSTGKLGTIIKITTTGILTVLHDFSFTDGYATHGSLTKGKDGYFYGMTSSGGYNNAGTVFKISSAGVFTVIKNFDFRATGGGPYGNLTLENDGNFYGITFYGGFYGDGTIFKVTPTGELMVIRHLRNNEDGANSFGSFYKNNDGYLYGMTSAGGTTFGKGTIFKVNLAGAYTVLARLPDSTKDTYPQATLIQAKDGFYYGTTQFGGTYSSGTIFKLCTDGSYRTFFSFESKTTGGGPLSSVIQDKEGNFYGTTASGGQNGWGTIYKLSQSGRLTVLHHFNTENTGYNPRSLIQASDGNYYGMTNRGGVKGFGIIYKITSVGMFSIVRNLESADGTYPEGNLIQGKDGNLYGLASGGGNYEAGTIFKVSLTGSFTVLRHLNKSLDGGQPLGSLLQATDGNLYGMTENGGKNNRGTIFKINSAGDFTILQNFDVTSTGFNSMGSLVQGGDGSFYGLNFRGGKYGAGTIFKMISSGDITVLRHLNPFTDGRGPIGSLIIQKTNPMAYAQSVTTTVNTLKPITLKGSGSSPLVYEIVSQPKNGSLSGSGAKRTYTPNAGFTGTDAFSYRVSWGCQSSTTKTVSIQVGTPVASTIRINAGGETLNTSLGSFTADNYFSGVTNVSTTASSIANTTDDVLYQNNRRASVAGGSFQYAIPVANGLYTVKLHFAEIYYNTTGSRKFNVMAEGVSWLTNYDIVAVAGGARKAVIATKNIDVADGILNVNFVSTVDKACVSAMEVLPVAGPERRSQNDETDVSYLVSRLYPNPVQTNLIVQLNTPTDNLLTAVLDVRGREVLHNSHQVIDRDKLKIQVALLPAGMYLLQIQTRQGCQMLKFRKE</sequence>
<keyword evidence="4" id="KW-0732">Signal</keyword>
<comment type="caution">
    <text evidence="12">The sequence shown here is derived from an EMBL/GenBank/DDBJ whole genome shotgun (WGS) entry which is preliminary data.</text>
</comment>
<evidence type="ECO:0000256" key="3">
    <source>
        <dbReference type="ARBA" id="ARBA00022692"/>
    </source>
</evidence>
<dbReference type="SUPFAM" id="SSF49785">
    <property type="entry name" value="Galactose-binding domain-like"/>
    <property type="match status" value="1"/>
</dbReference>
<dbReference type="Pfam" id="PF17963">
    <property type="entry name" value="Big_9"/>
    <property type="match status" value="1"/>
</dbReference>
<evidence type="ECO:0008006" key="14">
    <source>
        <dbReference type="Google" id="ProtNLM"/>
    </source>
</evidence>
<dbReference type="SUPFAM" id="SSF63829">
    <property type="entry name" value="Calcium-dependent phosphotriesterase"/>
    <property type="match status" value="2"/>
</dbReference>
<evidence type="ECO:0000256" key="1">
    <source>
        <dbReference type="ARBA" id="ARBA00004115"/>
    </source>
</evidence>
<keyword evidence="6" id="KW-1133">Transmembrane helix</keyword>
<evidence type="ECO:0000256" key="5">
    <source>
        <dbReference type="ARBA" id="ARBA00022824"/>
    </source>
</evidence>
<dbReference type="NCBIfam" id="TIGR04183">
    <property type="entry name" value="Por_Secre_tail"/>
    <property type="match status" value="1"/>
</dbReference>
<dbReference type="Proteomes" id="UP000240357">
    <property type="component" value="Unassembled WGS sequence"/>
</dbReference>
<dbReference type="AlphaFoldDB" id="A0A2T2YH97"/>
<dbReference type="Gene3D" id="2.60.120.430">
    <property type="entry name" value="Galactose-binding lectin"/>
    <property type="match status" value="1"/>
</dbReference>
<dbReference type="NCBIfam" id="TIGR03803">
    <property type="entry name" value="Gloeo_Verruco"/>
    <property type="match status" value="13"/>
</dbReference>
<evidence type="ECO:0000256" key="8">
    <source>
        <dbReference type="ARBA" id="ARBA00023180"/>
    </source>
</evidence>
<keyword evidence="3" id="KW-0812">Transmembrane</keyword>
<dbReference type="PANTHER" id="PTHR13460:SF0">
    <property type="entry name" value="MALECTIN"/>
    <property type="match status" value="1"/>
</dbReference>
<dbReference type="Pfam" id="PF11721">
    <property type="entry name" value="Malectin"/>
    <property type="match status" value="1"/>
</dbReference>
<feature type="domain" description="Secretion system C-terminal sorting" evidence="11">
    <location>
        <begin position="1025"/>
        <end position="1091"/>
    </location>
</feature>
<reference evidence="12 13" key="1">
    <citation type="submission" date="2018-03" db="EMBL/GenBank/DDBJ databases">
        <title>Adhaeribacter sp. HMF7605 Genome sequencing and assembly.</title>
        <authorList>
            <person name="Kang H."/>
            <person name="Kang J."/>
            <person name="Cha I."/>
            <person name="Kim H."/>
            <person name="Joh K."/>
        </authorList>
    </citation>
    <scope>NUCLEOTIDE SEQUENCE [LARGE SCALE GENOMIC DNA]</scope>
    <source>
        <strain evidence="12 13">HMF7605</strain>
    </source>
</reference>
<evidence type="ECO:0000256" key="7">
    <source>
        <dbReference type="ARBA" id="ARBA00023136"/>
    </source>
</evidence>
<dbReference type="InterPro" id="IPR039155">
    <property type="entry name" value="MLEC"/>
</dbReference>
<comment type="subcellular location">
    <subcellularLocation>
        <location evidence="1">Endoplasmic reticulum membrane</location>
        <topology evidence="1">Single-pass type I membrane protein</topology>
    </subcellularLocation>
</comment>
<keyword evidence="5" id="KW-0256">Endoplasmic reticulum</keyword>
<gene>
    <name evidence="12" type="ORF">AHMF7605_15670</name>
</gene>
<protein>
    <recommendedName>
        <fullName evidence="14">Secretion system C-terminal sorting domain-containing protein</fullName>
    </recommendedName>
</protein>
<keyword evidence="7" id="KW-0472">Membrane</keyword>
<comment type="similarity">
    <text evidence="2">Belongs to the malectin family.</text>
</comment>
<dbReference type="InterPro" id="IPR022519">
    <property type="entry name" value="Gloeo/Verruco_rpt"/>
</dbReference>
<evidence type="ECO:0000313" key="13">
    <source>
        <dbReference type="Proteomes" id="UP000240357"/>
    </source>
</evidence>
<evidence type="ECO:0000313" key="12">
    <source>
        <dbReference type="EMBL" id="PSR54838.1"/>
    </source>
</evidence>
<dbReference type="GO" id="GO:0030246">
    <property type="term" value="F:carbohydrate binding"/>
    <property type="evidence" value="ECO:0007669"/>
    <property type="project" value="InterPro"/>
</dbReference>
<keyword evidence="13" id="KW-1185">Reference proteome</keyword>
<proteinExistence type="inferred from homology"/>
<keyword evidence="8" id="KW-0325">Glycoprotein</keyword>
<evidence type="ECO:0000259" key="10">
    <source>
        <dbReference type="Pfam" id="PF11721"/>
    </source>
</evidence>
<accession>A0A2T2YH97</accession>
<evidence type="ECO:0000256" key="6">
    <source>
        <dbReference type="ARBA" id="ARBA00022989"/>
    </source>
</evidence>
<dbReference type="Pfam" id="PF18962">
    <property type="entry name" value="Por_Secre_tail"/>
    <property type="match status" value="1"/>
</dbReference>
<dbReference type="InterPro" id="IPR026444">
    <property type="entry name" value="Secre_tail"/>
</dbReference>
<keyword evidence="9" id="KW-0119">Carbohydrate metabolism</keyword>
<dbReference type="Gene3D" id="2.60.40.3440">
    <property type="match status" value="1"/>
</dbReference>
<evidence type="ECO:0000256" key="9">
    <source>
        <dbReference type="ARBA" id="ARBA00023277"/>
    </source>
</evidence>